<dbReference type="InterPro" id="IPR043504">
    <property type="entry name" value="Peptidase_S1_PA_chymotrypsin"/>
</dbReference>
<evidence type="ECO:0000259" key="5">
    <source>
        <dbReference type="PROSITE" id="PS50240"/>
    </source>
</evidence>
<evidence type="ECO:0000313" key="7">
    <source>
        <dbReference type="Proteomes" id="UP001205105"/>
    </source>
</evidence>
<dbReference type="Proteomes" id="UP001205105">
    <property type="component" value="Unassembled WGS sequence"/>
</dbReference>
<name>A0AAD5DQT4_9CHLO</name>
<organism evidence="6 7">
    <name type="scientific">Chlorella ohadii</name>
    <dbReference type="NCBI Taxonomy" id="2649997"/>
    <lineage>
        <taxon>Eukaryota</taxon>
        <taxon>Viridiplantae</taxon>
        <taxon>Chlorophyta</taxon>
        <taxon>core chlorophytes</taxon>
        <taxon>Trebouxiophyceae</taxon>
        <taxon>Chlorellales</taxon>
        <taxon>Chlorellaceae</taxon>
        <taxon>Chlorella clade</taxon>
        <taxon>Chlorella</taxon>
    </lineage>
</organism>
<comment type="caution">
    <text evidence="6">The sequence shown here is derived from an EMBL/GenBank/DDBJ whole genome shotgun (WGS) entry which is preliminary data.</text>
</comment>
<evidence type="ECO:0000256" key="4">
    <source>
        <dbReference type="SAM" id="MobiDB-lite"/>
    </source>
</evidence>
<feature type="region of interest" description="Disordered" evidence="4">
    <location>
        <begin position="94"/>
        <end position="206"/>
    </location>
</feature>
<dbReference type="AlphaFoldDB" id="A0AAD5DQT4"/>
<accession>A0AAD5DQT4</accession>
<dbReference type="PROSITE" id="PS00134">
    <property type="entry name" value="TRYPSIN_HIS"/>
    <property type="match status" value="1"/>
</dbReference>
<feature type="compositionally biased region" description="Low complexity" evidence="4">
    <location>
        <begin position="186"/>
        <end position="206"/>
    </location>
</feature>
<sequence length="1042" mass="106049">MGWFSIHLSHYSSAEDAKPAAKSAGAARLRSHEQAEPAAAGKQAFPGGPVVKATAAGKPAAAKAAAPAAAAAAGAGTSKAAAAAAAAGGSKAAGSSKAAAAAAAGSSKAAGGSKGKPASKSAGGGSKSGGAANAGPAAQAGGSGGKRKAVAPPAAEDDSKAAAKPGGNAPAASGADAKRHKAENLAPAAAQQQQQQRASQRGPAAAQAGAVARGAAGAAAAAAAAAAPVPAEDALAALGLQLEPAPSSGAEELVEHFSANFRALHTEYLKLQALYEDLKAAKIDEEVQQLLEQQNRHVTEHGQKAAQLVEHYKAEAAQHAAVAAELGGEALVEQCRALQADLTNCQQALLDKEVESLEKDRQLAALQARLAFLERYARVYETSDKCIQTDPPPRASASAQFPSLQSSGVEMLQAHAMVPEGAGGGSMYKRAKQGGPQVPDPSYTLPGLTPLPPGAAAAAAATAAVGGRSPLAAATAAAPANSPRAAGAAPAAALLSGSDMQLTGTDEAQPQLQHVAVQVSPLQQQQVQPQQRRQSLQPALQQPAQQPRRQSLQPVAGRMAHAAAGPAMRPASAESQMHPAPAAGRQQQQQRRQSAVPVRAPAAGAAAGGSRRLSAPPAPVDRELQFGSTSTVAGQQALAPLPLEAVPEELPLEEAAEEAAVAGAAAQQAQRSPQQAQQPAASQVTAAGAGGPLVRVTLSAVPQATPASVPAPPRELALSRLTGLTSTPLKGGIYEFTDPRFGYVFQLGPASPDSADLRQGQEGRTEPELCYRPIALGAAGALLPEWFHEELKFVESQRNNFFIQMMDALARKLDAYKDWDGCSGSLIAPRLVLTAAHCVVGANPRFVLLRTRNLKSRRAPAEVIRISRTFVHPKYDATGLVENDAALLVLASASKAAPIALAAAKLALVSADKLLVAGWGATSEDSWGSDILLYASLPFIPRAQCVKLMMSNLPDGPLIYSASELPTTHICAGKCCWGADKQDSCPGDSGGPLVKLTRAGYVLCGIVSWGLPTCGVGRGLGAYTDVRLLHKWINQTRTPLGV</sequence>
<dbReference type="InterPro" id="IPR009003">
    <property type="entry name" value="Peptidase_S1_PA"/>
</dbReference>
<feature type="region of interest" description="Disordered" evidence="4">
    <location>
        <begin position="662"/>
        <end position="684"/>
    </location>
</feature>
<comment type="similarity">
    <text evidence="1">Belongs to the peptidase S1 family.</text>
</comment>
<dbReference type="PROSITE" id="PS00135">
    <property type="entry name" value="TRYPSIN_SER"/>
    <property type="match status" value="1"/>
</dbReference>
<evidence type="ECO:0000313" key="6">
    <source>
        <dbReference type="EMBL" id="KAI7842037.1"/>
    </source>
</evidence>
<evidence type="ECO:0000256" key="3">
    <source>
        <dbReference type="RuleBase" id="RU363034"/>
    </source>
</evidence>
<dbReference type="InterPro" id="IPR033116">
    <property type="entry name" value="TRYPSIN_SER"/>
</dbReference>
<dbReference type="Gene3D" id="2.40.10.10">
    <property type="entry name" value="Trypsin-like serine proteases"/>
    <property type="match status" value="1"/>
</dbReference>
<dbReference type="InterPro" id="IPR050430">
    <property type="entry name" value="Peptidase_S1"/>
</dbReference>
<dbReference type="GO" id="GO:0006508">
    <property type="term" value="P:proteolysis"/>
    <property type="evidence" value="ECO:0007669"/>
    <property type="project" value="UniProtKB-KW"/>
</dbReference>
<dbReference type="SUPFAM" id="SSF50494">
    <property type="entry name" value="Trypsin-like serine proteases"/>
    <property type="match status" value="1"/>
</dbReference>
<feature type="region of interest" description="Disordered" evidence="4">
    <location>
        <begin position="12"/>
        <end position="59"/>
    </location>
</feature>
<dbReference type="GO" id="GO:0004252">
    <property type="term" value="F:serine-type endopeptidase activity"/>
    <property type="evidence" value="ECO:0007669"/>
    <property type="project" value="InterPro"/>
</dbReference>
<keyword evidence="3" id="KW-0720">Serine protease</keyword>
<keyword evidence="2" id="KW-1015">Disulfide bond</keyword>
<feature type="compositionally biased region" description="Low complexity" evidence="4">
    <location>
        <begin position="94"/>
        <end position="121"/>
    </location>
</feature>
<keyword evidence="7" id="KW-1185">Reference proteome</keyword>
<keyword evidence="3" id="KW-0378">Hydrolase</keyword>
<keyword evidence="3" id="KW-0645">Protease</keyword>
<feature type="compositionally biased region" description="Low complexity" evidence="4">
    <location>
        <begin position="585"/>
        <end position="615"/>
    </location>
</feature>
<feature type="domain" description="Peptidase S1" evidence="5">
    <location>
        <begin position="822"/>
        <end position="1038"/>
    </location>
</feature>
<dbReference type="CDD" id="cd00190">
    <property type="entry name" value="Tryp_SPc"/>
    <property type="match status" value="1"/>
</dbReference>
<protein>
    <recommendedName>
        <fullName evidence="5">Peptidase S1 domain-containing protein</fullName>
    </recommendedName>
</protein>
<proteinExistence type="inferred from homology"/>
<feature type="compositionally biased region" description="Low complexity" evidence="4">
    <location>
        <begin position="523"/>
        <end position="573"/>
    </location>
</feature>
<dbReference type="PANTHER" id="PTHR24276:SF98">
    <property type="entry name" value="FI18310P1-RELATED"/>
    <property type="match status" value="1"/>
</dbReference>
<reference evidence="6" key="1">
    <citation type="submission" date="2020-11" db="EMBL/GenBank/DDBJ databases">
        <title>Chlorella ohadii genome sequencing and assembly.</title>
        <authorList>
            <person name="Murik O."/>
            <person name="Treves H."/>
            <person name="Kedem I."/>
            <person name="Shotland Y."/>
            <person name="Kaplan A."/>
        </authorList>
    </citation>
    <scope>NUCLEOTIDE SEQUENCE</scope>
    <source>
        <strain evidence="6">1</strain>
    </source>
</reference>
<dbReference type="InterPro" id="IPR001254">
    <property type="entry name" value="Trypsin_dom"/>
</dbReference>
<evidence type="ECO:0000256" key="1">
    <source>
        <dbReference type="ARBA" id="ARBA00007664"/>
    </source>
</evidence>
<dbReference type="PANTHER" id="PTHR24276">
    <property type="entry name" value="POLYSERASE-RELATED"/>
    <property type="match status" value="1"/>
</dbReference>
<evidence type="ECO:0000256" key="2">
    <source>
        <dbReference type="ARBA" id="ARBA00023157"/>
    </source>
</evidence>
<gene>
    <name evidence="6" type="ORF">COHA_004237</name>
</gene>
<dbReference type="InterPro" id="IPR001314">
    <property type="entry name" value="Peptidase_S1A"/>
</dbReference>
<feature type="region of interest" description="Disordered" evidence="4">
    <location>
        <begin position="420"/>
        <end position="449"/>
    </location>
</feature>
<dbReference type="Pfam" id="PF00089">
    <property type="entry name" value="Trypsin"/>
    <property type="match status" value="1"/>
</dbReference>
<dbReference type="EMBL" id="JADXDR010000056">
    <property type="protein sequence ID" value="KAI7842037.1"/>
    <property type="molecule type" value="Genomic_DNA"/>
</dbReference>
<dbReference type="PROSITE" id="PS50240">
    <property type="entry name" value="TRYPSIN_DOM"/>
    <property type="match status" value="1"/>
</dbReference>
<dbReference type="SMART" id="SM00020">
    <property type="entry name" value="Tryp_SPc"/>
    <property type="match status" value="1"/>
</dbReference>
<dbReference type="PRINTS" id="PR00722">
    <property type="entry name" value="CHYMOTRYPSIN"/>
</dbReference>
<feature type="compositionally biased region" description="Low complexity" evidence="4">
    <location>
        <begin position="162"/>
        <end position="175"/>
    </location>
</feature>
<feature type="region of interest" description="Disordered" evidence="4">
    <location>
        <begin position="523"/>
        <end position="622"/>
    </location>
</feature>
<dbReference type="InterPro" id="IPR018114">
    <property type="entry name" value="TRYPSIN_HIS"/>
</dbReference>
<feature type="compositionally biased region" description="Low complexity" evidence="4">
    <location>
        <begin position="129"/>
        <end position="140"/>
    </location>
</feature>